<dbReference type="InterPro" id="IPR036894">
    <property type="entry name" value="YbaB-like_sf"/>
</dbReference>
<evidence type="ECO:0000256" key="1">
    <source>
        <dbReference type="SAM" id="MobiDB-lite"/>
    </source>
</evidence>
<dbReference type="Pfam" id="PF02575">
    <property type="entry name" value="YbaB_DNA_bd"/>
    <property type="match status" value="1"/>
</dbReference>
<dbReference type="EMBL" id="BMRE01000023">
    <property type="protein sequence ID" value="GGU51093.1"/>
    <property type="molecule type" value="Genomic_DNA"/>
</dbReference>
<evidence type="ECO:0000313" key="3">
    <source>
        <dbReference type="Proteomes" id="UP000649573"/>
    </source>
</evidence>
<name>A0ABQ2UU03_9PSEU</name>
<organism evidence="2 3">
    <name type="scientific">Lentzea flava</name>
    <dbReference type="NCBI Taxonomy" id="103732"/>
    <lineage>
        <taxon>Bacteria</taxon>
        <taxon>Bacillati</taxon>
        <taxon>Actinomycetota</taxon>
        <taxon>Actinomycetes</taxon>
        <taxon>Pseudonocardiales</taxon>
        <taxon>Pseudonocardiaceae</taxon>
        <taxon>Lentzea</taxon>
    </lineage>
</organism>
<evidence type="ECO:0008006" key="4">
    <source>
        <dbReference type="Google" id="ProtNLM"/>
    </source>
</evidence>
<dbReference type="Gene3D" id="3.30.1310.10">
    <property type="entry name" value="Nucleoid-associated protein YbaB-like domain"/>
    <property type="match status" value="1"/>
</dbReference>
<proteinExistence type="predicted"/>
<dbReference type="RefSeq" id="WP_189256130.1">
    <property type="nucleotide sequence ID" value="NZ_BMRE01000023.1"/>
</dbReference>
<dbReference type="InterPro" id="IPR004401">
    <property type="entry name" value="YbaB/EbfC"/>
</dbReference>
<reference evidence="3" key="1">
    <citation type="journal article" date="2019" name="Int. J. Syst. Evol. Microbiol.">
        <title>The Global Catalogue of Microorganisms (GCM) 10K type strain sequencing project: providing services to taxonomists for standard genome sequencing and annotation.</title>
        <authorList>
            <consortium name="The Broad Institute Genomics Platform"/>
            <consortium name="The Broad Institute Genome Sequencing Center for Infectious Disease"/>
            <person name="Wu L."/>
            <person name="Ma J."/>
        </authorList>
    </citation>
    <scope>NUCLEOTIDE SEQUENCE [LARGE SCALE GENOMIC DNA]</scope>
    <source>
        <strain evidence="3">JCM 3296</strain>
    </source>
</reference>
<protein>
    <recommendedName>
        <fullName evidence="4">YbaB/EbfC DNA-binding family protein</fullName>
    </recommendedName>
</protein>
<sequence>MKTPEEWMRDFEAKIAAAQAKAAAVQEGLAQAGGSASSNDGAITVTVAPNGALTGLELTADAMRKAPGQLSGEILEIARKAQRGAAVKVAETFGAVEGEGSETYRLITEYLPPPEEEEQPQTSGYAFNEEYEERAATAAPPPPARRPAPRPSIDEDEDFGDSSIFKNR</sequence>
<feature type="compositionally biased region" description="Pro residues" evidence="1">
    <location>
        <begin position="139"/>
        <end position="150"/>
    </location>
</feature>
<comment type="caution">
    <text evidence="2">The sequence shown here is derived from an EMBL/GenBank/DDBJ whole genome shotgun (WGS) entry which is preliminary data.</text>
</comment>
<evidence type="ECO:0000313" key="2">
    <source>
        <dbReference type="EMBL" id="GGU51093.1"/>
    </source>
</evidence>
<feature type="region of interest" description="Disordered" evidence="1">
    <location>
        <begin position="111"/>
        <end position="168"/>
    </location>
</feature>
<keyword evidence="3" id="KW-1185">Reference proteome</keyword>
<dbReference type="SUPFAM" id="SSF82607">
    <property type="entry name" value="YbaB-like"/>
    <property type="match status" value="1"/>
</dbReference>
<dbReference type="Proteomes" id="UP000649573">
    <property type="component" value="Unassembled WGS sequence"/>
</dbReference>
<accession>A0ABQ2UU03</accession>
<gene>
    <name evidence="2" type="ORF">GCM10010178_49870</name>
</gene>